<sequence length="615" mass="69524">MYRESQNEWSEALSSIDDRRHDYVSKGYELLPGRRFFRSIRVPDLTEPPHLITVHENPAFNKRDTTIFDSKRVWSSTGWVNFINVLRAYSISPLQRGTVKIVDREAILPVHRAWLLLIGLVDRYSRREDSGLFVDEQTDPEWTTFTDKAVYGLSGVLELLPSPRNTVCFRLHSPDHMRKMPNYFSAGDMDPTDLLFLYLGYLPVPGGSLYCSGVPSNSTEDGSHYYSSSVSVHAFYRLESVEETGIPLYHRRLADEVGVKLPNIQRVGFYKSLSGTRRVQVTEGLVAGGDEPGYLDGMQWHYLRYVTAKNTSTTIWLHPSDAHSLALAVLELDISPQSFVCGSSIKDLVTRLLPSGIKSYVHIMCEGGIDALHLQDNDIKLLRGSLLEVKERPTRSRGLASLARSRTVVQNIIRKYRMPSQAMQTIGVLYLTKDTFRDRMDSVFDHGNMSAKVTINKSEKIVYVPAVGDFEAAAFSFDFSTVFSASADNKSQRKRHSSDYLTLQFPQVGLACVQAYLAWLEWQQTFEAAPLLALYNSLDRVTHIAARDLPQRQETIDQQMNKVVDACREMTGLFKEYLDAEKANRKGRSHPKPPVVRSGVSPRLGAFADRHAGRL</sequence>
<comment type="caution">
    <text evidence="2">The sequence shown here is derived from an EMBL/GenBank/DDBJ whole genome shotgun (WGS) entry which is preliminary data.</text>
</comment>
<evidence type="ECO:0000313" key="2">
    <source>
        <dbReference type="EMBL" id="CAI6035980.1"/>
    </source>
</evidence>
<name>A0AA35PTD7_9HYPO</name>
<keyword evidence="3" id="KW-1185">Reference proteome</keyword>
<accession>A0AA35PTD7</accession>
<gene>
    <name evidence="2" type="ORF">CCHLO57077_00019523</name>
</gene>
<dbReference type="EMBL" id="CABFNP030000513">
    <property type="protein sequence ID" value="CAI6035980.1"/>
    <property type="molecule type" value="Genomic_DNA"/>
</dbReference>
<proteinExistence type="predicted"/>
<dbReference type="Proteomes" id="UP001160390">
    <property type="component" value="Unassembled WGS sequence"/>
</dbReference>
<protein>
    <submittedName>
        <fullName evidence="2">Uncharacterized protein</fullName>
    </submittedName>
</protein>
<evidence type="ECO:0000256" key="1">
    <source>
        <dbReference type="SAM" id="MobiDB-lite"/>
    </source>
</evidence>
<evidence type="ECO:0000313" key="3">
    <source>
        <dbReference type="Proteomes" id="UP001160390"/>
    </source>
</evidence>
<organism evidence="2 3">
    <name type="scientific">Clonostachys chloroleuca</name>
    <dbReference type="NCBI Taxonomy" id="1926264"/>
    <lineage>
        <taxon>Eukaryota</taxon>
        <taxon>Fungi</taxon>
        <taxon>Dikarya</taxon>
        <taxon>Ascomycota</taxon>
        <taxon>Pezizomycotina</taxon>
        <taxon>Sordariomycetes</taxon>
        <taxon>Hypocreomycetidae</taxon>
        <taxon>Hypocreales</taxon>
        <taxon>Bionectriaceae</taxon>
        <taxon>Clonostachys</taxon>
    </lineage>
</organism>
<feature type="region of interest" description="Disordered" evidence="1">
    <location>
        <begin position="582"/>
        <end position="601"/>
    </location>
</feature>
<reference evidence="2" key="1">
    <citation type="submission" date="2023-01" db="EMBL/GenBank/DDBJ databases">
        <authorList>
            <person name="Piombo E."/>
        </authorList>
    </citation>
    <scope>NUCLEOTIDE SEQUENCE</scope>
</reference>
<dbReference type="AlphaFoldDB" id="A0AA35PTD7"/>